<feature type="compositionally biased region" description="Low complexity" evidence="1">
    <location>
        <begin position="77"/>
        <end position="94"/>
    </location>
</feature>
<sequence length="325" mass="33808">MPLVNGLKMAWTSVCNHGQERVLIAVRKPGRPLRQCPHPPGRSCSCKRQAPLVTAALPRKRKCDCITDAEDPPPDAPESSRPRLSGASPSIPQRPQSPSPSPTRVSLPSSTTAGHNATAATTMNTPDVVPDDAVLDIDLSASQPVPTPAPLQANTMGATSQPITINLSICAACLSQPQQNIVFQLPPTIGNKGVPIIIQLPAHQTASQGSANPQMVPQIFEGRPDSNASAPAPQIPAQPDLPPHGEVVSSVASLGDECGAGGCNCGPSCQCVGCVVHPYNSATEDFVFSAYLDSMGLADQPGQLWDSQHLGFATPEVASGGLPWT</sequence>
<dbReference type="AlphaFoldDB" id="A0AAW0R215"/>
<dbReference type="GO" id="GO:0006878">
    <property type="term" value="P:intracellular copper ion homeostasis"/>
    <property type="evidence" value="ECO:0007669"/>
    <property type="project" value="TreeGrafter"/>
</dbReference>
<dbReference type="PANTHER" id="PTHR28088">
    <property type="entry name" value="TRANSCRIPTIONAL ACTIVATOR HAA1-RELATED"/>
    <property type="match status" value="1"/>
</dbReference>
<dbReference type="GO" id="GO:0005507">
    <property type="term" value="F:copper ion binding"/>
    <property type="evidence" value="ECO:0007669"/>
    <property type="project" value="InterPro"/>
</dbReference>
<feature type="region of interest" description="Disordered" evidence="1">
    <location>
        <begin position="66"/>
        <end position="129"/>
    </location>
</feature>
<comment type="caution">
    <text evidence="4">The sequence shown here is derived from an EMBL/GenBank/DDBJ whole genome shotgun (WGS) entry which is preliminary data.</text>
</comment>
<dbReference type="Proteomes" id="UP001392437">
    <property type="component" value="Unassembled WGS sequence"/>
</dbReference>
<dbReference type="InterPro" id="IPR051763">
    <property type="entry name" value="Copper_Homeo_Regul"/>
</dbReference>
<dbReference type="PANTHER" id="PTHR28088:SF9">
    <property type="entry name" value="TRANSCRIPTION FACTOR GRISEA, PUTATIVE (AFU_ORTHOLOGUE AFUA_1G13190)-RELATED"/>
    <property type="match status" value="1"/>
</dbReference>
<evidence type="ECO:0000313" key="5">
    <source>
        <dbReference type="Proteomes" id="UP001392437"/>
    </source>
</evidence>
<dbReference type="GO" id="GO:0000978">
    <property type="term" value="F:RNA polymerase II cis-regulatory region sequence-specific DNA binding"/>
    <property type="evidence" value="ECO:0007669"/>
    <property type="project" value="TreeGrafter"/>
</dbReference>
<accession>A0AAW0R215</accession>
<evidence type="ECO:0000259" key="3">
    <source>
        <dbReference type="SMART" id="SM01090"/>
    </source>
</evidence>
<dbReference type="SMART" id="SM01090">
    <property type="entry name" value="Copper-fist"/>
    <property type="match status" value="1"/>
</dbReference>
<dbReference type="GO" id="GO:0005634">
    <property type="term" value="C:nucleus"/>
    <property type="evidence" value="ECO:0007669"/>
    <property type="project" value="TreeGrafter"/>
</dbReference>
<dbReference type="InterPro" id="IPR001083">
    <property type="entry name" value="Cu_fist_DNA-bd_dom"/>
</dbReference>
<dbReference type="GO" id="GO:0045944">
    <property type="term" value="P:positive regulation of transcription by RNA polymerase II"/>
    <property type="evidence" value="ECO:0007669"/>
    <property type="project" value="TreeGrafter"/>
</dbReference>
<evidence type="ECO:0000256" key="1">
    <source>
        <dbReference type="SAM" id="MobiDB-lite"/>
    </source>
</evidence>
<proteinExistence type="predicted"/>
<feature type="region of interest" description="Disordered" evidence="1">
    <location>
        <begin position="222"/>
        <end position="248"/>
    </location>
</feature>
<evidence type="ECO:0000313" key="4">
    <source>
        <dbReference type="EMBL" id="KAK8121297.1"/>
    </source>
</evidence>
<gene>
    <name evidence="4" type="ORF">PG999_005417</name>
</gene>
<feature type="compositionally biased region" description="Low complexity" evidence="1">
    <location>
        <begin position="102"/>
        <end position="125"/>
    </location>
</feature>
<dbReference type="GO" id="GO:0006879">
    <property type="term" value="P:intracellular iron ion homeostasis"/>
    <property type="evidence" value="ECO:0007669"/>
    <property type="project" value="TreeGrafter"/>
</dbReference>
<evidence type="ECO:0000259" key="2">
    <source>
        <dbReference type="SMART" id="SM00412"/>
    </source>
</evidence>
<organism evidence="4 5">
    <name type="scientific">Apiospora kogelbergensis</name>
    <dbReference type="NCBI Taxonomy" id="1337665"/>
    <lineage>
        <taxon>Eukaryota</taxon>
        <taxon>Fungi</taxon>
        <taxon>Dikarya</taxon>
        <taxon>Ascomycota</taxon>
        <taxon>Pezizomycotina</taxon>
        <taxon>Sordariomycetes</taxon>
        <taxon>Xylariomycetidae</taxon>
        <taxon>Amphisphaeriales</taxon>
        <taxon>Apiosporaceae</taxon>
        <taxon>Apiospora</taxon>
    </lineage>
</organism>
<dbReference type="GO" id="GO:0000981">
    <property type="term" value="F:DNA-binding transcription factor activity, RNA polymerase II-specific"/>
    <property type="evidence" value="ECO:0007669"/>
    <property type="project" value="TreeGrafter"/>
</dbReference>
<keyword evidence="5" id="KW-1185">Reference proteome</keyword>
<reference evidence="4 5" key="1">
    <citation type="submission" date="2023-01" db="EMBL/GenBank/DDBJ databases">
        <title>Analysis of 21 Apiospora genomes using comparative genomics revels a genus with tremendous synthesis potential of carbohydrate active enzymes and secondary metabolites.</title>
        <authorList>
            <person name="Sorensen T."/>
        </authorList>
    </citation>
    <scope>NUCLEOTIDE SEQUENCE [LARGE SCALE GENOMIC DNA]</scope>
    <source>
        <strain evidence="4 5">CBS 117206</strain>
    </source>
</reference>
<dbReference type="SMART" id="SM00412">
    <property type="entry name" value="Cu_FIST"/>
    <property type="match status" value="1"/>
</dbReference>
<feature type="compositionally biased region" description="Pro residues" evidence="1">
    <location>
        <begin position="233"/>
        <end position="242"/>
    </location>
</feature>
<protein>
    <recommendedName>
        <fullName evidence="2 3">Copper-fist domain-containing protein</fullName>
    </recommendedName>
</protein>
<feature type="domain" description="Copper-fist" evidence="2 3">
    <location>
        <begin position="1"/>
        <end position="33"/>
    </location>
</feature>
<name>A0AAW0R215_9PEZI</name>
<dbReference type="EMBL" id="JAQQWP010000004">
    <property type="protein sequence ID" value="KAK8121297.1"/>
    <property type="molecule type" value="Genomic_DNA"/>
</dbReference>